<gene>
    <name evidence="1" type="ORF">HanXRQr2_Chr05g0225371</name>
</gene>
<dbReference type="EMBL" id="MNCJ02000320">
    <property type="protein sequence ID" value="KAF5806760.1"/>
    <property type="molecule type" value="Genomic_DNA"/>
</dbReference>
<accession>A0A9K3J1E4</accession>
<keyword evidence="2" id="KW-1185">Reference proteome</keyword>
<reference evidence="1" key="1">
    <citation type="journal article" date="2017" name="Nature">
        <title>The sunflower genome provides insights into oil metabolism, flowering and Asterid evolution.</title>
        <authorList>
            <person name="Badouin H."/>
            <person name="Gouzy J."/>
            <person name="Grassa C.J."/>
            <person name="Murat F."/>
            <person name="Staton S.E."/>
            <person name="Cottret L."/>
            <person name="Lelandais-Briere C."/>
            <person name="Owens G.L."/>
            <person name="Carrere S."/>
            <person name="Mayjonade B."/>
            <person name="Legrand L."/>
            <person name="Gill N."/>
            <person name="Kane N.C."/>
            <person name="Bowers J.E."/>
            <person name="Hubner S."/>
            <person name="Bellec A."/>
            <person name="Berard A."/>
            <person name="Berges H."/>
            <person name="Blanchet N."/>
            <person name="Boniface M.C."/>
            <person name="Brunel D."/>
            <person name="Catrice O."/>
            <person name="Chaidir N."/>
            <person name="Claudel C."/>
            <person name="Donnadieu C."/>
            <person name="Faraut T."/>
            <person name="Fievet G."/>
            <person name="Helmstetter N."/>
            <person name="King M."/>
            <person name="Knapp S.J."/>
            <person name="Lai Z."/>
            <person name="Le Paslier M.C."/>
            <person name="Lippi Y."/>
            <person name="Lorenzon L."/>
            <person name="Mandel J.R."/>
            <person name="Marage G."/>
            <person name="Marchand G."/>
            <person name="Marquand E."/>
            <person name="Bret-Mestries E."/>
            <person name="Morien E."/>
            <person name="Nambeesan S."/>
            <person name="Nguyen T."/>
            <person name="Pegot-Espagnet P."/>
            <person name="Pouilly N."/>
            <person name="Raftis F."/>
            <person name="Sallet E."/>
            <person name="Schiex T."/>
            <person name="Thomas J."/>
            <person name="Vandecasteele C."/>
            <person name="Vares D."/>
            <person name="Vear F."/>
            <person name="Vautrin S."/>
            <person name="Crespi M."/>
            <person name="Mangin B."/>
            <person name="Burke J.M."/>
            <person name="Salse J."/>
            <person name="Munos S."/>
            <person name="Vincourt P."/>
            <person name="Rieseberg L.H."/>
            <person name="Langlade N.B."/>
        </authorList>
    </citation>
    <scope>NUCLEOTIDE SEQUENCE</scope>
    <source>
        <tissue evidence="1">Leaves</tissue>
    </source>
</reference>
<dbReference type="AlphaFoldDB" id="A0A9K3J1E4"/>
<organism evidence="1 2">
    <name type="scientific">Helianthus annuus</name>
    <name type="common">Common sunflower</name>
    <dbReference type="NCBI Taxonomy" id="4232"/>
    <lineage>
        <taxon>Eukaryota</taxon>
        <taxon>Viridiplantae</taxon>
        <taxon>Streptophyta</taxon>
        <taxon>Embryophyta</taxon>
        <taxon>Tracheophyta</taxon>
        <taxon>Spermatophyta</taxon>
        <taxon>Magnoliopsida</taxon>
        <taxon>eudicotyledons</taxon>
        <taxon>Gunneridae</taxon>
        <taxon>Pentapetalae</taxon>
        <taxon>asterids</taxon>
        <taxon>campanulids</taxon>
        <taxon>Asterales</taxon>
        <taxon>Asteraceae</taxon>
        <taxon>Asteroideae</taxon>
        <taxon>Heliantheae alliance</taxon>
        <taxon>Heliantheae</taxon>
        <taxon>Helianthus</taxon>
    </lineage>
</organism>
<sequence>MLRTLVRFRLRRMAFAFRFVRRKENEGGGCVEMCGFERLKERERGRWLCRDVWV</sequence>
<comment type="caution">
    <text evidence="1">The sequence shown here is derived from an EMBL/GenBank/DDBJ whole genome shotgun (WGS) entry which is preliminary data.</text>
</comment>
<protein>
    <submittedName>
        <fullName evidence="1">Uncharacterized protein</fullName>
    </submittedName>
</protein>
<name>A0A9K3J1E4_HELAN</name>
<reference evidence="1" key="2">
    <citation type="submission" date="2020-06" db="EMBL/GenBank/DDBJ databases">
        <title>Helianthus annuus Genome sequencing and assembly Release 2.</title>
        <authorList>
            <person name="Gouzy J."/>
            <person name="Langlade N."/>
            <person name="Munos S."/>
        </authorList>
    </citation>
    <scope>NUCLEOTIDE SEQUENCE</scope>
    <source>
        <tissue evidence="1">Leaves</tissue>
    </source>
</reference>
<dbReference type="Proteomes" id="UP000215914">
    <property type="component" value="Unassembled WGS sequence"/>
</dbReference>
<proteinExistence type="predicted"/>
<dbReference type="Gramene" id="mRNA:HanXRQr2_Chr05g0225371">
    <property type="protein sequence ID" value="mRNA:HanXRQr2_Chr05g0225371"/>
    <property type="gene ID" value="HanXRQr2_Chr05g0225371"/>
</dbReference>
<evidence type="ECO:0000313" key="2">
    <source>
        <dbReference type="Proteomes" id="UP000215914"/>
    </source>
</evidence>
<evidence type="ECO:0000313" key="1">
    <source>
        <dbReference type="EMBL" id="KAF5806760.1"/>
    </source>
</evidence>